<dbReference type="InterPro" id="IPR015399">
    <property type="entry name" value="DUF1977_DnaJ-like"/>
</dbReference>
<evidence type="ECO:0000256" key="1">
    <source>
        <dbReference type="ARBA" id="ARBA00004167"/>
    </source>
</evidence>
<evidence type="ECO:0000256" key="5">
    <source>
        <dbReference type="SAM" id="Phobius"/>
    </source>
</evidence>
<dbReference type="PANTHER" id="PTHR43908:SF5">
    <property type="entry name" value="CHAPERONE PROTEIN DNAJ 49"/>
    <property type="match status" value="1"/>
</dbReference>
<evidence type="ECO:0000256" key="3">
    <source>
        <dbReference type="ARBA" id="ARBA00022989"/>
    </source>
</evidence>
<sequence length="469" mass="52764">MWISSRLALGLGLGLDGPGPEVTVTPTRPRMAKYRKAAGLTRKVQRPSAIAVSSPLPRLPRFLPLSGGGGGGVTFLASPPLALFCWSSAAISLDFQLSPELIGLMDGNKDEALRSVKLAKYAFASGDLQHAEKLVRIAQRLDPSLPLDDLLSPAEKVGILNSATCQGKTGRGQARVDTKTSKESVGPFNLDQGYSEENIRVVHDIRKKKDYYAVLGLERRCSAEEIRKAYRRLSLKVHPDKNKAPGAEDAFKLVSKAFKCLSNDQSRRTYDLTGTIEDHEFNEQHPNVVRRGTARRRPARSGFYSHEEDFDPDEIFSSFFYGTHDNMFRAQNTYRARGTGRQHQQRREHSMQGGSGINLTVLMHLAVVLLIVSLAFIPVRWPEYSLQKTYYFPISKITQKHGVEYFVSKQDFDQQFPQGSQSRENLEQHVLKDFKSMLGRYCHVELQRRQWAKDYPTPHCDKLRGLSVA</sequence>
<dbReference type="PROSITE" id="PS50076">
    <property type="entry name" value="DNAJ_2"/>
    <property type="match status" value="1"/>
</dbReference>
<dbReference type="PANTHER" id="PTHR43908">
    <property type="entry name" value="AT29763P-RELATED"/>
    <property type="match status" value="1"/>
</dbReference>
<dbReference type="PRINTS" id="PR00625">
    <property type="entry name" value="JDOMAIN"/>
</dbReference>
<protein>
    <recommendedName>
        <fullName evidence="6">J domain-containing protein</fullName>
    </recommendedName>
</protein>
<dbReference type="GO" id="GO:0071218">
    <property type="term" value="P:cellular response to misfolded protein"/>
    <property type="evidence" value="ECO:0007669"/>
    <property type="project" value="TreeGrafter"/>
</dbReference>
<dbReference type="InterPro" id="IPR001623">
    <property type="entry name" value="DnaJ_domain"/>
</dbReference>
<evidence type="ECO:0000256" key="4">
    <source>
        <dbReference type="ARBA" id="ARBA00023136"/>
    </source>
</evidence>
<keyword evidence="4 5" id="KW-0472">Membrane</keyword>
<dbReference type="Pfam" id="PF09320">
    <property type="entry name" value="DUF1977"/>
    <property type="match status" value="1"/>
</dbReference>
<dbReference type="GO" id="GO:0030544">
    <property type="term" value="F:Hsp70 protein binding"/>
    <property type="evidence" value="ECO:0007669"/>
    <property type="project" value="TreeGrafter"/>
</dbReference>
<dbReference type="SUPFAM" id="SSF46565">
    <property type="entry name" value="Chaperone J-domain"/>
    <property type="match status" value="1"/>
</dbReference>
<dbReference type="FunFam" id="1.10.287.110:FF:000078">
    <property type="entry name" value="Chaperone protein dnaJ 49"/>
    <property type="match status" value="1"/>
</dbReference>
<evidence type="ECO:0000256" key="2">
    <source>
        <dbReference type="ARBA" id="ARBA00022692"/>
    </source>
</evidence>
<dbReference type="Proteomes" id="UP001341281">
    <property type="component" value="Chromosome 10"/>
</dbReference>
<dbReference type="AlphaFoldDB" id="A0AAQ3XHD7"/>
<evidence type="ECO:0000259" key="6">
    <source>
        <dbReference type="PROSITE" id="PS50076"/>
    </source>
</evidence>
<dbReference type="Gene3D" id="1.10.287.110">
    <property type="entry name" value="DnaJ domain"/>
    <property type="match status" value="1"/>
</dbReference>
<keyword evidence="2 5" id="KW-0812">Transmembrane</keyword>
<evidence type="ECO:0000313" key="8">
    <source>
        <dbReference type="Proteomes" id="UP001341281"/>
    </source>
</evidence>
<evidence type="ECO:0000313" key="7">
    <source>
        <dbReference type="EMBL" id="WVZ98230.1"/>
    </source>
</evidence>
<proteinExistence type="predicted"/>
<accession>A0AAQ3XHD7</accession>
<dbReference type="EMBL" id="CP144754">
    <property type="protein sequence ID" value="WVZ98230.1"/>
    <property type="molecule type" value="Genomic_DNA"/>
</dbReference>
<reference evidence="7 8" key="1">
    <citation type="submission" date="2024-02" db="EMBL/GenBank/DDBJ databases">
        <title>High-quality chromosome-scale genome assembly of Pensacola bahiagrass (Paspalum notatum Flugge var. saurae).</title>
        <authorList>
            <person name="Vega J.M."/>
            <person name="Podio M."/>
            <person name="Orjuela J."/>
            <person name="Siena L.A."/>
            <person name="Pessino S.C."/>
            <person name="Combes M.C."/>
            <person name="Mariac C."/>
            <person name="Albertini E."/>
            <person name="Pupilli F."/>
            <person name="Ortiz J.P.A."/>
            <person name="Leblanc O."/>
        </authorList>
    </citation>
    <scope>NUCLEOTIDE SEQUENCE [LARGE SCALE GENOMIC DNA]</scope>
    <source>
        <strain evidence="7">R1</strain>
        <tissue evidence="7">Leaf</tissue>
    </source>
</reference>
<organism evidence="7 8">
    <name type="scientific">Paspalum notatum var. saurae</name>
    <dbReference type="NCBI Taxonomy" id="547442"/>
    <lineage>
        <taxon>Eukaryota</taxon>
        <taxon>Viridiplantae</taxon>
        <taxon>Streptophyta</taxon>
        <taxon>Embryophyta</taxon>
        <taxon>Tracheophyta</taxon>
        <taxon>Spermatophyta</taxon>
        <taxon>Magnoliopsida</taxon>
        <taxon>Liliopsida</taxon>
        <taxon>Poales</taxon>
        <taxon>Poaceae</taxon>
        <taxon>PACMAD clade</taxon>
        <taxon>Panicoideae</taxon>
        <taxon>Andropogonodae</taxon>
        <taxon>Paspaleae</taxon>
        <taxon>Paspalinae</taxon>
        <taxon>Paspalum</taxon>
    </lineage>
</organism>
<keyword evidence="8" id="KW-1185">Reference proteome</keyword>
<gene>
    <name evidence="7" type="ORF">U9M48_043696</name>
</gene>
<dbReference type="InterPro" id="IPR051100">
    <property type="entry name" value="DnaJ_subfamily_B/C"/>
</dbReference>
<dbReference type="SMART" id="SM00271">
    <property type="entry name" value="DnaJ"/>
    <property type="match status" value="1"/>
</dbReference>
<dbReference type="GO" id="GO:0005789">
    <property type="term" value="C:endoplasmic reticulum membrane"/>
    <property type="evidence" value="ECO:0007669"/>
    <property type="project" value="TreeGrafter"/>
</dbReference>
<feature type="transmembrane region" description="Helical" evidence="5">
    <location>
        <begin position="356"/>
        <end position="379"/>
    </location>
</feature>
<dbReference type="InterPro" id="IPR036869">
    <property type="entry name" value="J_dom_sf"/>
</dbReference>
<dbReference type="EMBL" id="CP144754">
    <property type="protein sequence ID" value="WVZ98229.1"/>
    <property type="molecule type" value="Genomic_DNA"/>
</dbReference>
<dbReference type="Pfam" id="PF00226">
    <property type="entry name" value="DnaJ"/>
    <property type="match status" value="1"/>
</dbReference>
<comment type="subcellular location">
    <subcellularLocation>
        <location evidence="1">Membrane</location>
        <topology evidence="1">Single-pass membrane protein</topology>
    </subcellularLocation>
</comment>
<keyword evidence="3 5" id="KW-1133">Transmembrane helix</keyword>
<dbReference type="CDD" id="cd06257">
    <property type="entry name" value="DnaJ"/>
    <property type="match status" value="1"/>
</dbReference>
<name>A0AAQ3XHD7_PASNO</name>
<feature type="domain" description="J" evidence="6">
    <location>
        <begin position="210"/>
        <end position="274"/>
    </location>
</feature>